<feature type="compositionally biased region" description="Low complexity" evidence="1">
    <location>
        <begin position="206"/>
        <end position="224"/>
    </location>
</feature>
<evidence type="ECO:0000313" key="2">
    <source>
        <dbReference type="EMBL" id="CAK0858656.1"/>
    </source>
</evidence>
<feature type="region of interest" description="Disordered" evidence="1">
    <location>
        <begin position="127"/>
        <end position="236"/>
    </location>
</feature>
<feature type="compositionally biased region" description="Basic residues" evidence="1">
    <location>
        <begin position="45"/>
        <end position="73"/>
    </location>
</feature>
<accession>A0ABN9UGC2</accession>
<evidence type="ECO:0000256" key="1">
    <source>
        <dbReference type="SAM" id="MobiDB-lite"/>
    </source>
</evidence>
<protein>
    <submittedName>
        <fullName evidence="2">Uncharacterized protein</fullName>
    </submittedName>
</protein>
<feature type="region of interest" description="Disordered" evidence="1">
    <location>
        <begin position="1"/>
        <end position="86"/>
    </location>
</feature>
<dbReference type="EMBL" id="CAUYUJ010015831">
    <property type="protein sequence ID" value="CAK0858656.1"/>
    <property type="molecule type" value="Genomic_DNA"/>
</dbReference>
<comment type="caution">
    <text evidence="2">The sequence shown here is derived from an EMBL/GenBank/DDBJ whole genome shotgun (WGS) entry which is preliminary data.</text>
</comment>
<sequence length="236" mass="24674">SKPRRPARLGARGARLGRAEMAADDGEDFDDLDALEQDGPGRLGPRPRRLRRHRGGGRGGRRRGPGRRPRRRRGAGEPAGPPRYEVGQLLELRCGEDRLVGALPSGARGRYRGWAHVRRADAGRAGAVAGEGGASCGPPRACERPPEGRALAGDCSPRPAGRSQEGRGGERGSPGAELGTGRALLWPATSAPRSRAPRNEKSIRGAAAAASAPADRVPSVAPVSQESAVIPDHFAS</sequence>
<feature type="non-terminal residue" evidence="2">
    <location>
        <position position="1"/>
    </location>
</feature>
<dbReference type="Proteomes" id="UP001189429">
    <property type="component" value="Unassembled WGS sequence"/>
</dbReference>
<gene>
    <name evidence="2" type="ORF">PCOR1329_LOCUS48284</name>
</gene>
<reference evidence="2" key="1">
    <citation type="submission" date="2023-10" db="EMBL/GenBank/DDBJ databases">
        <authorList>
            <person name="Chen Y."/>
            <person name="Shah S."/>
            <person name="Dougan E. K."/>
            <person name="Thang M."/>
            <person name="Chan C."/>
        </authorList>
    </citation>
    <scope>NUCLEOTIDE SEQUENCE [LARGE SCALE GENOMIC DNA]</scope>
</reference>
<organism evidence="2 3">
    <name type="scientific">Prorocentrum cordatum</name>
    <dbReference type="NCBI Taxonomy" id="2364126"/>
    <lineage>
        <taxon>Eukaryota</taxon>
        <taxon>Sar</taxon>
        <taxon>Alveolata</taxon>
        <taxon>Dinophyceae</taxon>
        <taxon>Prorocentrales</taxon>
        <taxon>Prorocentraceae</taxon>
        <taxon>Prorocentrum</taxon>
    </lineage>
</organism>
<proteinExistence type="predicted"/>
<feature type="compositionally biased region" description="Acidic residues" evidence="1">
    <location>
        <begin position="22"/>
        <end position="36"/>
    </location>
</feature>
<evidence type="ECO:0000313" key="3">
    <source>
        <dbReference type="Proteomes" id="UP001189429"/>
    </source>
</evidence>
<feature type="compositionally biased region" description="Low complexity" evidence="1">
    <location>
        <begin position="8"/>
        <end position="20"/>
    </location>
</feature>
<name>A0ABN9UGC2_9DINO</name>
<keyword evidence="3" id="KW-1185">Reference proteome</keyword>